<dbReference type="InterPro" id="IPR050834">
    <property type="entry name" value="Glycosyltransf_2"/>
</dbReference>
<dbReference type="RefSeq" id="WP_303545273.1">
    <property type="nucleotide sequence ID" value="NZ_JAUOTP010000009.1"/>
</dbReference>
<dbReference type="Gene3D" id="3.90.550.10">
    <property type="entry name" value="Spore Coat Polysaccharide Biosynthesis Protein SpsA, Chain A"/>
    <property type="match status" value="1"/>
</dbReference>
<dbReference type="InterPro" id="IPR001173">
    <property type="entry name" value="Glyco_trans_2-like"/>
</dbReference>
<keyword evidence="3" id="KW-1185">Reference proteome</keyword>
<sequence>MRIFVAIPTIGRPETVRRAVDHLASQTRSPDGIVVVSVRHEDVADLAQSPMQPEILFTDKGLCLQRNHALRHIADRADVVLFIDDDFLAADDYLAELERLFVSQADVVGATGRVIADGIHHAGYSFTDALELLRKDSPPSERREYPERALYGCNMAIRLSALGDLRFDEALPLYGWLEDIDVTFQLGRHGRLVRSNKLSGVHMGAKGGRTSGVRLGYSQIANPIYLLRKRSAPPLLAYEMMLRNVVANLLRSMSPEAHVDRRGRLRGNFLAMAHLATARLDPRYILRIKS</sequence>
<evidence type="ECO:0000313" key="3">
    <source>
        <dbReference type="Proteomes" id="UP001169764"/>
    </source>
</evidence>
<proteinExistence type="predicted"/>
<keyword evidence="2" id="KW-0808">Transferase</keyword>
<dbReference type="CDD" id="cd00761">
    <property type="entry name" value="Glyco_tranf_GTA_type"/>
    <property type="match status" value="1"/>
</dbReference>
<dbReference type="EMBL" id="JAUOTP010000009">
    <property type="protein sequence ID" value="MDO6416164.1"/>
    <property type="molecule type" value="Genomic_DNA"/>
</dbReference>
<keyword evidence="2" id="KW-0328">Glycosyltransferase</keyword>
<dbReference type="Proteomes" id="UP001169764">
    <property type="component" value="Unassembled WGS sequence"/>
</dbReference>
<evidence type="ECO:0000313" key="2">
    <source>
        <dbReference type="EMBL" id="MDO6416164.1"/>
    </source>
</evidence>
<comment type="caution">
    <text evidence="2">The sequence shown here is derived from an EMBL/GenBank/DDBJ whole genome shotgun (WGS) entry which is preliminary data.</text>
</comment>
<protein>
    <submittedName>
        <fullName evidence="2">Glycosyltransferase</fullName>
        <ecNumber evidence="2">2.4.-.-</ecNumber>
    </submittedName>
</protein>
<gene>
    <name evidence="2" type="ORF">Q4F19_17390</name>
</gene>
<dbReference type="EC" id="2.4.-.-" evidence="2"/>
<dbReference type="PANTHER" id="PTHR43685">
    <property type="entry name" value="GLYCOSYLTRANSFERASE"/>
    <property type="match status" value="1"/>
</dbReference>
<reference evidence="2" key="1">
    <citation type="submission" date="2023-07" db="EMBL/GenBank/DDBJ databases">
        <authorList>
            <person name="Kim M."/>
        </authorList>
    </citation>
    <scope>NUCLEOTIDE SEQUENCE</scope>
    <source>
        <strain evidence="2">BIUV-7</strain>
    </source>
</reference>
<dbReference type="Pfam" id="PF00535">
    <property type="entry name" value="Glycos_transf_2"/>
    <property type="match status" value="1"/>
</dbReference>
<dbReference type="SUPFAM" id="SSF53448">
    <property type="entry name" value="Nucleotide-diphospho-sugar transferases"/>
    <property type="match status" value="1"/>
</dbReference>
<organism evidence="2 3">
    <name type="scientific">Sphingomonas natans</name>
    <dbReference type="NCBI Taxonomy" id="3063330"/>
    <lineage>
        <taxon>Bacteria</taxon>
        <taxon>Pseudomonadati</taxon>
        <taxon>Pseudomonadota</taxon>
        <taxon>Alphaproteobacteria</taxon>
        <taxon>Sphingomonadales</taxon>
        <taxon>Sphingomonadaceae</taxon>
        <taxon>Sphingomonas</taxon>
    </lineage>
</organism>
<dbReference type="InterPro" id="IPR029044">
    <property type="entry name" value="Nucleotide-diphossugar_trans"/>
</dbReference>
<feature type="domain" description="Glycosyltransferase 2-like" evidence="1">
    <location>
        <begin position="5"/>
        <end position="162"/>
    </location>
</feature>
<dbReference type="PANTHER" id="PTHR43685:SF3">
    <property type="entry name" value="SLR2126 PROTEIN"/>
    <property type="match status" value="1"/>
</dbReference>
<accession>A0ABT8YCW4</accession>
<dbReference type="GO" id="GO:0016757">
    <property type="term" value="F:glycosyltransferase activity"/>
    <property type="evidence" value="ECO:0007669"/>
    <property type="project" value="UniProtKB-KW"/>
</dbReference>
<name>A0ABT8YCW4_9SPHN</name>
<evidence type="ECO:0000259" key="1">
    <source>
        <dbReference type="Pfam" id="PF00535"/>
    </source>
</evidence>